<protein>
    <recommendedName>
        <fullName evidence="3">Phage transcriptional regulator, ArpU family</fullName>
    </recommendedName>
</protein>
<comment type="caution">
    <text evidence="1">The sequence shown here is derived from an EMBL/GenBank/DDBJ whole genome shotgun (WGS) entry which is preliminary data.</text>
</comment>
<dbReference type="Proteomes" id="UP000177010">
    <property type="component" value="Unassembled WGS sequence"/>
</dbReference>
<dbReference type="STRING" id="481719.LASUN_13190"/>
<sequence length="159" mass="18561">MGAVMHYSHIDKKASIQNAKEFLKEYEHFHRIEQRNEFALQSPMISDMPKGNSTGNSNEEKIVSHIDAAAYCTVIRNVIDGLENGIYRVILTDTYINSENFSNMEIREHIEKRQYRIEDAQFYRMKNEALLVFAEYCPRMPDINNPENADGVDLLVWKK</sequence>
<evidence type="ECO:0008006" key="3">
    <source>
        <dbReference type="Google" id="ProtNLM"/>
    </source>
</evidence>
<evidence type="ECO:0000313" key="1">
    <source>
        <dbReference type="EMBL" id="OFA10769.1"/>
    </source>
</evidence>
<gene>
    <name evidence="1" type="ORF">LASUN_13190</name>
</gene>
<name>A0A1E7XCK2_9LACO</name>
<dbReference type="AlphaFoldDB" id="A0A1E7XCK2"/>
<reference evidence="1 2" key="1">
    <citation type="submission" date="2016-09" db="EMBL/GenBank/DDBJ databases">
        <title>Genome Sequence of Lactobacillus sunkii Strain CG01.</title>
        <authorList>
            <person name="Poehlein A."/>
            <person name="Gabris C."/>
            <person name="Bengelsdorf F.R."/>
            <person name="Duerre P."/>
            <person name="Daniel R."/>
        </authorList>
    </citation>
    <scope>NUCLEOTIDE SEQUENCE [LARGE SCALE GENOMIC DNA]</scope>
    <source>
        <strain evidence="1 2">CG_D</strain>
    </source>
</reference>
<dbReference type="EMBL" id="MIQE01000012">
    <property type="protein sequence ID" value="OFA10769.1"/>
    <property type="molecule type" value="Genomic_DNA"/>
</dbReference>
<proteinExistence type="predicted"/>
<organism evidence="1 2">
    <name type="scientific">Lentilactobacillus sunkii</name>
    <dbReference type="NCBI Taxonomy" id="481719"/>
    <lineage>
        <taxon>Bacteria</taxon>
        <taxon>Bacillati</taxon>
        <taxon>Bacillota</taxon>
        <taxon>Bacilli</taxon>
        <taxon>Lactobacillales</taxon>
        <taxon>Lactobacillaceae</taxon>
        <taxon>Lentilactobacillus</taxon>
    </lineage>
</organism>
<evidence type="ECO:0000313" key="2">
    <source>
        <dbReference type="Proteomes" id="UP000177010"/>
    </source>
</evidence>
<dbReference type="InterPro" id="IPR006524">
    <property type="entry name" value="ArpU-like"/>
</dbReference>
<accession>A0A1E7XCK2</accession>
<dbReference type="NCBIfam" id="TIGR01637">
    <property type="entry name" value="phage_arpU"/>
    <property type="match status" value="1"/>
</dbReference>